<gene>
    <name evidence="2" type="ORF">EJ08DRAFT_735528</name>
</gene>
<comment type="caution">
    <text evidence="2">The sequence shown here is derived from an EMBL/GenBank/DDBJ whole genome shotgun (WGS) entry which is preliminary data.</text>
</comment>
<dbReference type="AlphaFoldDB" id="A0A9P4NNI0"/>
<feature type="region of interest" description="Disordered" evidence="1">
    <location>
        <begin position="232"/>
        <end position="278"/>
    </location>
</feature>
<accession>A0A9P4NNI0</accession>
<feature type="region of interest" description="Disordered" evidence="1">
    <location>
        <begin position="392"/>
        <end position="411"/>
    </location>
</feature>
<feature type="compositionally biased region" description="Polar residues" evidence="1">
    <location>
        <begin position="247"/>
        <end position="266"/>
    </location>
</feature>
<sequence>MRPAYHNEFVVRIASMHQTGPSSDRNQDSPLAAEMARFWHSPRGALTFMSRRTCDREKEPNFSEVRKLPEFKGFGEGFVASLIKIFETKSKNDLIIPTNDNVHGEKAGPSPNAMSAISSESPPRSFDDIPQMQYPAEAGPTPSILLRRKPNSQNHQKRFQQFVIGEEQRGTPFEQSVGCNVCSVEEPHDSRPEGKRGLQNRIPFGAGVYHEVEETHSVPNCLAHIASSPVTVGPTMKEKPKLHESKNGQALNPRQSIDPTQSTRTRVINHKSGSKLRRSRTKTAKALKSMLEFMRLRDEAVKNFEKLEDIKVEESYDTETFRFADPAELYRGKEVKLKNKTETRGGSQDGIQSWRDRSTGKWSSPDSLNKKWTEIWEKYGGEEIDLRKKVEEETAMKENRNNNNPKRKRRVYGLEKLLRLTKGKNKKVYPKEEVWYKMSEQYQIS</sequence>
<feature type="compositionally biased region" description="Polar residues" evidence="1">
    <location>
        <begin position="112"/>
        <end position="122"/>
    </location>
</feature>
<evidence type="ECO:0000313" key="3">
    <source>
        <dbReference type="Proteomes" id="UP000800235"/>
    </source>
</evidence>
<evidence type="ECO:0000256" key="1">
    <source>
        <dbReference type="SAM" id="MobiDB-lite"/>
    </source>
</evidence>
<name>A0A9P4NNI0_9PEZI</name>
<feature type="region of interest" description="Disordered" evidence="1">
    <location>
        <begin position="341"/>
        <end position="362"/>
    </location>
</feature>
<organism evidence="2 3">
    <name type="scientific">Tothia fuscella</name>
    <dbReference type="NCBI Taxonomy" id="1048955"/>
    <lineage>
        <taxon>Eukaryota</taxon>
        <taxon>Fungi</taxon>
        <taxon>Dikarya</taxon>
        <taxon>Ascomycota</taxon>
        <taxon>Pezizomycotina</taxon>
        <taxon>Dothideomycetes</taxon>
        <taxon>Pleosporomycetidae</taxon>
        <taxon>Venturiales</taxon>
        <taxon>Cylindrosympodiaceae</taxon>
        <taxon>Tothia</taxon>
    </lineage>
</organism>
<reference evidence="2" key="1">
    <citation type="journal article" date="2020" name="Stud. Mycol.">
        <title>101 Dothideomycetes genomes: a test case for predicting lifestyles and emergence of pathogens.</title>
        <authorList>
            <person name="Haridas S."/>
            <person name="Albert R."/>
            <person name="Binder M."/>
            <person name="Bloem J."/>
            <person name="Labutti K."/>
            <person name="Salamov A."/>
            <person name="Andreopoulos B."/>
            <person name="Baker S."/>
            <person name="Barry K."/>
            <person name="Bills G."/>
            <person name="Bluhm B."/>
            <person name="Cannon C."/>
            <person name="Castanera R."/>
            <person name="Culley D."/>
            <person name="Daum C."/>
            <person name="Ezra D."/>
            <person name="Gonzalez J."/>
            <person name="Henrissat B."/>
            <person name="Kuo A."/>
            <person name="Liang C."/>
            <person name="Lipzen A."/>
            <person name="Lutzoni F."/>
            <person name="Magnuson J."/>
            <person name="Mondo S."/>
            <person name="Nolan M."/>
            <person name="Ohm R."/>
            <person name="Pangilinan J."/>
            <person name="Park H.-J."/>
            <person name="Ramirez L."/>
            <person name="Alfaro M."/>
            <person name="Sun H."/>
            <person name="Tritt A."/>
            <person name="Yoshinaga Y."/>
            <person name="Zwiers L.-H."/>
            <person name="Turgeon B."/>
            <person name="Goodwin S."/>
            <person name="Spatafora J."/>
            <person name="Crous P."/>
            <person name="Grigoriev I."/>
        </authorList>
    </citation>
    <scope>NUCLEOTIDE SEQUENCE</scope>
    <source>
        <strain evidence="2">CBS 130266</strain>
    </source>
</reference>
<protein>
    <submittedName>
        <fullName evidence="2">Uncharacterized protein</fullName>
    </submittedName>
</protein>
<evidence type="ECO:0000313" key="2">
    <source>
        <dbReference type="EMBL" id="KAF2428761.1"/>
    </source>
</evidence>
<proteinExistence type="predicted"/>
<feature type="region of interest" description="Disordered" evidence="1">
    <location>
        <begin position="102"/>
        <end position="125"/>
    </location>
</feature>
<keyword evidence="3" id="KW-1185">Reference proteome</keyword>
<dbReference type="EMBL" id="MU007053">
    <property type="protein sequence ID" value="KAF2428761.1"/>
    <property type="molecule type" value="Genomic_DNA"/>
</dbReference>
<dbReference type="Proteomes" id="UP000800235">
    <property type="component" value="Unassembled WGS sequence"/>
</dbReference>
<feature type="compositionally biased region" description="Basic and acidic residues" evidence="1">
    <location>
        <begin position="236"/>
        <end position="246"/>
    </location>
</feature>
<feature type="compositionally biased region" description="Basic residues" evidence="1">
    <location>
        <begin position="267"/>
        <end position="278"/>
    </location>
</feature>